<dbReference type="Gene3D" id="1.20.1250.20">
    <property type="entry name" value="MFS general substrate transporter like domains"/>
    <property type="match status" value="2"/>
</dbReference>
<dbReference type="PRINTS" id="PR01035">
    <property type="entry name" value="TCRTETA"/>
</dbReference>
<accession>A0ABW4JL37</accession>
<name>A0ABW4JL37_9BACL</name>
<feature type="transmembrane region" description="Helical" evidence="7">
    <location>
        <begin position="303"/>
        <end position="326"/>
    </location>
</feature>
<comment type="caution">
    <text evidence="9">The sequence shown here is derived from an EMBL/GenBank/DDBJ whole genome shotgun (WGS) entry which is preliminary data.</text>
</comment>
<organism evidence="9 10">
    <name type="scientific">Alicyclobacillus fodiniaquatilis</name>
    <dbReference type="NCBI Taxonomy" id="1661150"/>
    <lineage>
        <taxon>Bacteria</taxon>
        <taxon>Bacillati</taxon>
        <taxon>Bacillota</taxon>
        <taxon>Bacilli</taxon>
        <taxon>Bacillales</taxon>
        <taxon>Alicyclobacillaceae</taxon>
        <taxon>Alicyclobacillus</taxon>
    </lineage>
</organism>
<reference evidence="10" key="1">
    <citation type="journal article" date="2019" name="Int. J. Syst. Evol. Microbiol.">
        <title>The Global Catalogue of Microorganisms (GCM) 10K type strain sequencing project: providing services to taxonomists for standard genome sequencing and annotation.</title>
        <authorList>
            <consortium name="The Broad Institute Genomics Platform"/>
            <consortium name="The Broad Institute Genome Sequencing Center for Infectious Disease"/>
            <person name="Wu L."/>
            <person name="Ma J."/>
        </authorList>
    </citation>
    <scope>NUCLEOTIDE SEQUENCE [LARGE SCALE GENOMIC DNA]</scope>
    <source>
        <strain evidence="10">CGMCC 1.12286</strain>
    </source>
</reference>
<proteinExistence type="predicted"/>
<dbReference type="RefSeq" id="WP_377944171.1">
    <property type="nucleotide sequence ID" value="NZ_JBHUCX010000044.1"/>
</dbReference>
<feature type="transmembrane region" description="Helical" evidence="7">
    <location>
        <begin position="76"/>
        <end position="95"/>
    </location>
</feature>
<feature type="transmembrane region" description="Helical" evidence="7">
    <location>
        <begin position="210"/>
        <end position="235"/>
    </location>
</feature>
<feature type="transmembrane region" description="Helical" evidence="7">
    <location>
        <begin position="130"/>
        <end position="151"/>
    </location>
</feature>
<evidence type="ECO:0000256" key="6">
    <source>
        <dbReference type="ARBA" id="ARBA00023136"/>
    </source>
</evidence>
<dbReference type="InterPro" id="IPR011701">
    <property type="entry name" value="MFS"/>
</dbReference>
<feature type="transmembrane region" description="Helical" evidence="7">
    <location>
        <begin position="276"/>
        <end position="297"/>
    </location>
</feature>
<dbReference type="EMBL" id="JBHUCX010000044">
    <property type="protein sequence ID" value="MFD1676205.1"/>
    <property type="molecule type" value="Genomic_DNA"/>
</dbReference>
<feature type="transmembrane region" description="Helical" evidence="7">
    <location>
        <begin position="45"/>
        <end position="64"/>
    </location>
</feature>
<gene>
    <name evidence="9" type="ORF">ACFSB2_15990</name>
</gene>
<dbReference type="PROSITE" id="PS50850">
    <property type="entry name" value="MFS"/>
    <property type="match status" value="1"/>
</dbReference>
<feature type="transmembrane region" description="Helical" evidence="7">
    <location>
        <begin position="101"/>
        <end position="123"/>
    </location>
</feature>
<evidence type="ECO:0000313" key="9">
    <source>
        <dbReference type="EMBL" id="MFD1676205.1"/>
    </source>
</evidence>
<keyword evidence="4 7" id="KW-0812">Transmembrane</keyword>
<keyword evidence="10" id="KW-1185">Reference proteome</keyword>
<evidence type="ECO:0000256" key="4">
    <source>
        <dbReference type="ARBA" id="ARBA00022692"/>
    </source>
</evidence>
<evidence type="ECO:0000256" key="2">
    <source>
        <dbReference type="ARBA" id="ARBA00022448"/>
    </source>
</evidence>
<keyword evidence="3" id="KW-1003">Cell membrane</keyword>
<evidence type="ECO:0000313" key="10">
    <source>
        <dbReference type="Proteomes" id="UP001597079"/>
    </source>
</evidence>
<keyword evidence="2" id="KW-0813">Transport</keyword>
<evidence type="ECO:0000256" key="1">
    <source>
        <dbReference type="ARBA" id="ARBA00004651"/>
    </source>
</evidence>
<feature type="transmembrane region" description="Helical" evidence="7">
    <location>
        <begin position="163"/>
        <end position="183"/>
    </location>
</feature>
<comment type="subcellular location">
    <subcellularLocation>
        <location evidence="1">Cell membrane</location>
        <topology evidence="1">Multi-pass membrane protein</topology>
    </subcellularLocation>
</comment>
<dbReference type="InterPro" id="IPR001958">
    <property type="entry name" value="Tet-R_TetA/multi-R_MdtG-like"/>
</dbReference>
<dbReference type="InterPro" id="IPR036259">
    <property type="entry name" value="MFS_trans_sf"/>
</dbReference>
<evidence type="ECO:0000259" key="8">
    <source>
        <dbReference type="PROSITE" id="PS50850"/>
    </source>
</evidence>
<dbReference type="PANTHER" id="PTHR43414:SF6">
    <property type="entry name" value="MULTIDRUG RESISTANCE PROTEIN MDTG"/>
    <property type="match status" value="1"/>
</dbReference>
<evidence type="ECO:0000256" key="7">
    <source>
        <dbReference type="SAM" id="Phobius"/>
    </source>
</evidence>
<dbReference type="PANTHER" id="PTHR43414">
    <property type="entry name" value="MULTIDRUG RESISTANCE PROTEIN MDTG"/>
    <property type="match status" value="1"/>
</dbReference>
<keyword evidence="5 7" id="KW-1133">Transmembrane helix</keyword>
<dbReference type="Proteomes" id="UP001597079">
    <property type="component" value="Unassembled WGS sequence"/>
</dbReference>
<evidence type="ECO:0000256" key="5">
    <source>
        <dbReference type="ARBA" id="ARBA00022989"/>
    </source>
</evidence>
<dbReference type="InterPro" id="IPR020846">
    <property type="entry name" value="MFS_dom"/>
</dbReference>
<feature type="domain" description="Major facilitator superfamily (MFS) profile" evidence="8">
    <location>
        <begin position="7"/>
        <end position="391"/>
    </location>
</feature>
<sequence length="399" mass="42630">MENWQKNLLILWIGSLVTSASYSMVIPFLPLFLLQIGVKHHTEMWSGLLFSAAFLAGAVASPFWGAVADKYGRKPMIIRAGIALGLIYFLTAFVTNPYELLILRVMQGLLSGYIPGAIALVGTSTPENKIGYALAMISTATSSGGIIGPLLGGGISKLLDNRMAFGSAGVLVFLSTLLVIFFVKEEGFVPSKGKSTVFGAIGVAAQNRTFMFVMLLTILTSFSVMTIEPVLPLYIVQIGGSVNNASLLAGIVFSLAGIASVLFAPQWGKLSSKVGFRYVLMIGLLGGGLGNLAQILFHNIWGFSIVRFMFGAFFCAVFPALNGLVVRSTQSDFRGRAFSLNQTANQLGTMFGPIVGGAVGGAYTIHSVFWVTGLLLLLTMGFTYWVDKISPLEKSVAEE</sequence>
<keyword evidence="6 7" id="KW-0472">Membrane</keyword>
<feature type="transmembrane region" description="Helical" evidence="7">
    <location>
        <begin position="247"/>
        <end position="264"/>
    </location>
</feature>
<dbReference type="SUPFAM" id="SSF103473">
    <property type="entry name" value="MFS general substrate transporter"/>
    <property type="match status" value="1"/>
</dbReference>
<protein>
    <submittedName>
        <fullName evidence="9">MFS transporter</fullName>
    </submittedName>
</protein>
<dbReference type="Pfam" id="PF07690">
    <property type="entry name" value="MFS_1"/>
    <property type="match status" value="1"/>
</dbReference>
<feature type="transmembrane region" description="Helical" evidence="7">
    <location>
        <begin position="9"/>
        <end position="33"/>
    </location>
</feature>
<evidence type="ECO:0000256" key="3">
    <source>
        <dbReference type="ARBA" id="ARBA00022475"/>
    </source>
</evidence>